<dbReference type="PANTHER" id="PTHR47521:SF7">
    <property type="entry name" value="SERPENTINE RECEPTOR CLASS EPSILON-6"/>
    <property type="match status" value="1"/>
</dbReference>
<comment type="caution">
    <text evidence="3">The sequence shown here is derived from an EMBL/GenBank/DDBJ whole genome shotgun (WGS) entry which is preliminary data.</text>
</comment>
<evidence type="ECO:0008006" key="5">
    <source>
        <dbReference type="Google" id="ProtNLM"/>
    </source>
</evidence>
<feature type="transmembrane region" description="Helical" evidence="2">
    <location>
        <begin position="92"/>
        <end position="118"/>
    </location>
</feature>
<dbReference type="PANTHER" id="PTHR47521">
    <property type="entry name" value="SERPENTINE RECEPTOR, CLASS E (EPSILON)-RELATED"/>
    <property type="match status" value="1"/>
</dbReference>
<sequence>NMTFFLVMVNLTLTARFSPLFECIYLIEVFICMSTLFWIPLAVYTVWGMSAVHRNVSFRYYIIICSPFALAFDRCFATLFSSWYEKQSAATLIVFVMQSLSLEAYAWCNALFLIYEVYTVQFNIVAYMLIFVGGSILFQEILSFNVKYNRRLQKMTRSEYCLSRAYQIRENIKVMQMLRKLAFPTLIFNIPCFAFISMYAFLRYEQRLDVVKNVAVALFDLWIALYAAMFGLLTYNMEPRLQESIRRFYYAAYVLDRYDDVTGRIRKFTTRSPPPTLPNETDIYFSMLSKDLHSNKDRKYSSISKISNIHI</sequence>
<dbReference type="Pfam" id="PF03125">
    <property type="entry name" value="Sre"/>
    <property type="match status" value="1"/>
</dbReference>
<dbReference type="Proteomes" id="UP001432027">
    <property type="component" value="Unassembled WGS sequence"/>
</dbReference>
<accession>A0AAV5SCV8</accession>
<keyword evidence="2" id="KW-1133">Transmembrane helix</keyword>
<keyword evidence="2" id="KW-0812">Transmembrane</keyword>
<dbReference type="GO" id="GO:0007606">
    <property type="term" value="P:sensory perception of chemical stimulus"/>
    <property type="evidence" value="ECO:0007669"/>
    <property type="project" value="InterPro"/>
</dbReference>
<keyword evidence="4" id="KW-1185">Reference proteome</keyword>
<gene>
    <name evidence="3" type="ORF">PENTCL1PPCAC_683</name>
</gene>
<feature type="transmembrane region" description="Helical" evidence="2">
    <location>
        <begin position="23"/>
        <end position="46"/>
    </location>
</feature>
<reference evidence="3" key="1">
    <citation type="submission" date="2023-10" db="EMBL/GenBank/DDBJ databases">
        <title>Genome assembly of Pristionchus species.</title>
        <authorList>
            <person name="Yoshida K."/>
            <person name="Sommer R.J."/>
        </authorList>
    </citation>
    <scope>NUCLEOTIDE SEQUENCE</scope>
    <source>
        <strain evidence="3">RS0144</strain>
    </source>
</reference>
<keyword evidence="2" id="KW-0472">Membrane</keyword>
<comment type="similarity">
    <text evidence="1">Belongs to the nematode receptor-like protein sre family.</text>
</comment>
<evidence type="ECO:0000313" key="4">
    <source>
        <dbReference type="Proteomes" id="UP001432027"/>
    </source>
</evidence>
<dbReference type="GO" id="GO:0016020">
    <property type="term" value="C:membrane"/>
    <property type="evidence" value="ECO:0007669"/>
    <property type="project" value="InterPro"/>
</dbReference>
<dbReference type="EMBL" id="BTSX01000001">
    <property type="protein sequence ID" value="GMS78508.1"/>
    <property type="molecule type" value="Genomic_DNA"/>
</dbReference>
<evidence type="ECO:0000313" key="3">
    <source>
        <dbReference type="EMBL" id="GMS78508.1"/>
    </source>
</evidence>
<evidence type="ECO:0000256" key="1">
    <source>
        <dbReference type="ARBA" id="ARBA00006803"/>
    </source>
</evidence>
<feature type="transmembrane region" description="Helical" evidence="2">
    <location>
        <begin position="181"/>
        <end position="202"/>
    </location>
</feature>
<feature type="transmembrane region" description="Helical" evidence="2">
    <location>
        <begin position="214"/>
        <end position="237"/>
    </location>
</feature>
<protein>
    <recommendedName>
        <fullName evidence="5">G protein-coupled receptor</fullName>
    </recommendedName>
</protein>
<dbReference type="InterPro" id="IPR004151">
    <property type="entry name" value="7TM_GPCR_serpentine_rcpt_Sre"/>
</dbReference>
<organism evidence="3 4">
    <name type="scientific">Pristionchus entomophagus</name>
    <dbReference type="NCBI Taxonomy" id="358040"/>
    <lineage>
        <taxon>Eukaryota</taxon>
        <taxon>Metazoa</taxon>
        <taxon>Ecdysozoa</taxon>
        <taxon>Nematoda</taxon>
        <taxon>Chromadorea</taxon>
        <taxon>Rhabditida</taxon>
        <taxon>Rhabditina</taxon>
        <taxon>Diplogasteromorpha</taxon>
        <taxon>Diplogasteroidea</taxon>
        <taxon>Neodiplogasteridae</taxon>
        <taxon>Pristionchus</taxon>
    </lineage>
</organism>
<name>A0AAV5SCV8_9BILA</name>
<feature type="transmembrane region" description="Helical" evidence="2">
    <location>
        <begin position="124"/>
        <end position="146"/>
    </location>
</feature>
<dbReference type="InterPro" id="IPR052860">
    <property type="entry name" value="NRL-GPCR1"/>
</dbReference>
<feature type="non-terminal residue" evidence="3">
    <location>
        <position position="1"/>
    </location>
</feature>
<dbReference type="AlphaFoldDB" id="A0AAV5SCV8"/>
<evidence type="ECO:0000256" key="2">
    <source>
        <dbReference type="SAM" id="Phobius"/>
    </source>
</evidence>
<feature type="transmembrane region" description="Helical" evidence="2">
    <location>
        <begin position="58"/>
        <end position="80"/>
    </location>
</feature>
<proteinExistence type="inferred from homology"/>